<accession>A0A443PFY1</accession>
<keyword evidence="2" id="KW-1133">Transmembrane helix</keyword>
<organism evidence="3 4">
    <name type="scientific">Cinnamomum micranthum f. kanehirae</name>
    <dbReference type="NCBI Taxonomy" id="337451"/>
    <lineage>
        <taxon>Eukaryota</taxon>
        <taxon>Viridiplantae</taxon>
        <taxon>Streptophyta</taxon>
        <taxon>Embryophyta</taxon>
        <taxon>Tracheophyta</taxon>
        <taxon>Spermatophyta</taxon>
        <taxon>Magnoliopsida</taxon>
        <taxon>Magnoliidae</taxon>
        <taxon>Laurales</taxon>
        <taxon>Lauraceae</taxon>
        <taxon>Cinnamomum</taxon>
    </lineage>
</organism>
<keyword evidence="2" id="KW-0812">Transmembrane</keyword>
<dbReference type="OrthoDB" id="1937632at2759"/>
<evidence type="ECO:0000256" key="2">
    <source>
        <dbReference type="SAM" id="Phobius"/>
    </source>
</evidence>
<proteinExistence type="predicted"/>
<evidence type="ECO:0000256" key="1">
    <source>
        <dbReference type="SAM" id="Coils"/>
    </source>
</evidence>
<feature type="transmembrane region" description="Helical" evidence="2">
    <location>
        <begin position="29"/>
        <end position="53"/>
    </location>
</feature>
<keyword evidence="4" id="KW-1185">Reference proteome</keyword>
<protein>
    <submittedName>
        <fullName evidence="3">Uncharacterized protein</fullName>
    </submittedName>
</protein>
<dbReference type="PANTHER" id="PTHR36073:SF1">
    <property type="entry name" value="OS01G0962100 PROTEIN"/>
    <property type="match status" value="1"/>
</dbReference>
<feature type="transmembrane region" description="Helical" evidence="2">
    <location>
        <begin position="264"/>
        <end position="285"/>
    </location>
</feature>
<keyword evidence="1" id="KW-0175">Coiled coil</keyword>
<gene>
    <name evidence="3" type="ORF">CKAN_01872800</name>
</gene>
<comment type="caution">
    <text evidence="3">The sequence shown here is derived from an EMBL/GenBank/DDBJ whole genome shotgun (WGS) entry which is preliminary data.</text>
</comment>
<evidence type="ECO:0000313" key="3">
    <source>
        <dbReference type="EMBL" id="RWR89664.1"/>
    </source>
</evidence>
<dbReference type="PANTHER" id="PTHR36073">
    <property type="match status" value="1"/>
</dbReference>
<dbReference type="Proteomes" id="UP000283530">
    <property type="component" value="Unassembled WGS sequence"/>
</dbReference>
<evidence type="ECO:0000313" key="4">
    <source>
        <dbReference type="Proteomes" id="UP000283530"/>
    </source>
</evidence>
<feature type="transmembrane region" description="Helical" evidence="2">
    <location>
        <begin position="59"/>
        <end position="78"/>
    </location>
</feature>
<feature type="transmembrane region" description="Helical" evidence="2">
    <location>
        <begin position="291"/>
        <end position="313"/>
    </location>
</feature>
<dbReference type="STRING" id="337451.A0A443PFY1"/>
<feature type="coiled-coil region" evidence="1">
    <location>
        <begin position="91"/>
        <end position="163"/>
    </location>
</feature>
<keyword evidence="2" id="KW-0472">Membrane</keyword>
<feature type="transmembrane region" description="Helical" evidence="2">
    <location>
        <begin position="325"/>
        <end position="343"/>
    </location>
</feature>
<sequence>MEDLMALFIDLVVTNITILFTNPLSLIELVYVLGVKAAGLVTFTWFLFVKAVINFQVNVCWRCMILTLSLVSLPIRVLNALQRQRMLETHLQEAQIEFEKLLWEKKELEEQLQMAIKDRRVMEMIVAEIEEDHGKAIRKIKLLENELQHLRKENLRLNEVLEKDDWDVNTSENIDCINGPNIGYSFRPTADYGIPSWDSSFSESGTGFEDLLMHRDGWEHENRGKSRNMVFLKPGSKAARPYPFSPRIINRNSMVDEALDRERGIALSQSLFSTILSLLVGMIIWEAEDPCMSLVVALFTVVGMSVKSVIQFLSTVKNRPASDAIALLSFNCFLLGTLTSPTFPTVARMLAPLAFRFADQLLSFLGFPL</sequence>
<feature type="transmembrane region" description="Helical" evidence="2">
    <location>
        <begin position="6"/>
        <end position="22"/>
    </location>
</feature>
<reference evidence="3 4" key="1">
    <citation type="journal article" date="2019" name="Nat. Plants">
        <title>Stout camphor tree genome fills gaps in understanding of flowering plant genome evolution.</title>
        <authorList>
            <person name="Chaw S.M."/>
            <person name="Liu Y.C."/>
            <person name="Wu Y.W."/>
            <person name="Wang H.Y."/>
            <person name="Lin C.I."/>
            <person name="Wu C.S."/>
            <person name="Ke H.M."/>
            <person name="Chang L.Y."/>
            <person name="Hsu C.Y."/>
            <person name="Yang H.T."/>
            <person name="Sudianto E."/>
            <person name="Hsu M.H."/>
            <person name="Wu K.P."/>
            <person name="Wang L.N."/>
            <person name="Leebens-Mack J.H."/>
            <person name="Tsai I.J."/>
        </authorList>
    </citation>
    <scope>NUCLEOTIDE SEQUENCE [LARGE SCALE GENOMIC DNA]</scope>
    <source>
        <strain evidence="4">cv. Chaw 1501</strain>
        <tissue evidence="3">Young leaves</tissue>
    </source>
</reference>
<name>A0A443PFY1_9MAGN</name>
<dbReference type="EMBL" id="QPKB01000007">
    <property type="protein sequence ID" value="RWR89664.1"/>
    <property type="molecule type" value="Genomic_DNA"/>
</dbReference>
<dbReference type="AlphaFoldDB" id="A0A443PFY1"/>